<dbReference type="FunFam" id="3.40.1390.30:FF:000002">
    <property type="entry name" value="Nif3-like dinuclear metal center protein"/>
    <property type="match status" value="1"/>
</dbReference>
<dbReference type="PANTHER" id="PTHR13799:SF14">
    <property type="entry name" value="GTP CYCLOHYDROLASE 1 TYPE 2 HOMOLOG"/>
    <property type="match status" value="1"/>
</dbReference>
<evidence type="ECO:0000256" key="1">
    <source>
        <dbReference type="ARBA" id="ARBA00006964"/>
    </source>
</evidence>
<feature type="binding site" evidence="4">
    <location>
        <position position="103"/>
    </location>
    <ligand>
        <name>a divalent metal cation</name>
        <dbReference type="ChEBI" id="CHEBI:60240"/>
        <label>1</label>
    </ligand>
</feature>
<dbReference type="EMBL" id="PIQA01000001">
    <property type="protein sequence ID" value="RUO67722.1"/>
    <property type="molecule type" value="Genomic_DNA"/>
</dbReference>
<sequence>MTIKRSELHHYLNSYLNSGAIKDYCPNGLQVEGSEFIGKVITGVTACQALIDRAVDEQADAILVHHGYFWKGEPEPITGMKKARIKQLLKHDINLFAYHLPLDVHPEVGNNAQLAKLMGWQMEGPVDANDPACPLVMGSLKESVTGQLLANDLEQKLQRPLTCWVEPIRPIQKLAWCTGGGQGFIDRAAALGADAFITGEVSEPTIHSAREQGIGFYAAGHHATERYGAKALGEHIAKKFSLDVQFIDIDSPA</sequence>
<dbReference type="Proteomes" id="UP000288361">
    <property type="component" value="Unassembled WGS sequence"/>
</dbReference>
<dbReference type="Gene3D" id="3.40.1390.30">
    <property type="entry name" value="NIF3 (NGG1p interacting factor 3)-like"/>
    <property type="match status" value="2"/>
</dbReference>
<feature type="binding site" evidence="4">
    <location>
        <position position="66"/>
    </location>
    <ligand>
        <name>a divalent metal cation</name>
        <dbReference type="ChEBI" id="CHEBI:60240"/>
        <label>1</label>
    </ligand>
</feature>
<dbReference type="NCBIfam" id="TIGR00486">
    <property type="entry name" value="YbgI_SA1388"/>
    <property type="match status" value="1"/>
</dbReference>
<organism evidence="5 6">
    <name type="scientific">Idiomarina piscisalsi</name>
    <dbReference type="NCBI Taxonomy" id="1096243"/>
    <lineage>
        <taxon>Bacteria</taxon>
        <taxon>Pseudomonadati</taxon>
        <taxon>Pseudomonadota</taxon>
        <taxon>Gammaproteobacteria</taxon>
        <taxon>Alteromonadales</taxon>
        <taxon>Idiomarinaceae</taxon>
        <taxon>Idiomarina</taxon>
    </lineage>
</organism>
<dbReference type="GO" id="GO:0005737">
    <property type="term" value="C:cytoplasm"/>
    <property type="evidence" value="ECO:0007669"/>
    <property type="project" value="TreeGrafter"/>
</dbReference>
<accession>A0A432YWP2</accession>
<feature type="binding site" evidence="4">
    <location>
        <position position="221"/>
    </location>
    <ligand>
        <name>a divalent metal cation</name>
        <dbReference type="ChEBI" id="CHEBI:60240"/>
        <label>1</label>
    </ligand>
</feature>
<reference evidence="5 6" key="1">
    <citation type="journal article" date="2011" name="Front. Microbiol.">
        <title>Genomic signatures of strain selection and enhancement in Bacillus atrophaeus var. globigii, a historical biowarfare simulant.</title>
        <authorList>
            <person name="Gibbons H.S."/>
            <person name="Broomall S.M."/>
            <person name="McNew L.A."/>
            <person name="Daligault H."/>
            <person name="Chapman C."/>
            <person name="Bruce D."/>
            <person name="Karavis M."/>
            <person name="Krepps M."/>
            <person name="McGregor P.A."/>
            <person name="Hong C."/>
            <person name="Park K.H."/>
            <person name="Akmal A."/>
            <person name="Feldman A."/>
            <person name="Lin J.S."/>
            <person name="Chang W.E."/>
            <person name="Higgs B.W."/>
            <person name="Demirev P."/>
            <person name="Lindquist J."/>
            <person name="Liem A."/>
            <person name="Fochler E."/>
            <person name="Read T.D."/>
            <person name="Tapia R."/>
            <person name="Johnson S."/>
            <person name="Bishop-Lilly K.A."/>
            <person name="Detter C."/>
            <person name="Han C."/>
            <person name="Sozhamannan S."/>
            <person name="Rosenzweig C.N."/>
            <person name="Skowronski E.W."/>
        </authorList>
    </citation>
    <scope>NUCLEOTIDE SEQUENCE [LARGE SCALE GENOMIC DNA]</scope>
    <source>
        <strain evidence="5 6">TPS4-2</strain>
    </source>
</reference>
<proteinExistence type="inferred from homology"/>
<dbReference type="PANTHER" id="PTHR13799">
    <property type="entry name" value="NGG1 INTERACTING FACTOR 3"/>
    <property type="match status" value="1"/>
</dbReference>
<evidence type="ECO:0000256" key="2">
    <source>
        <dbReference type="ARBA" id="ARBA00022112"/>
    </source>
</evidence>
<evidence type="ECO:0000313" key="5">
    <source>
        <dbReference type="EMBL" id="RUO67722.1"/>
    </source>
</evidence>
<dbReference type="InterPro" id="IPR036069">
    <property type="entry name" value="DUF34/NIF3_sf"/>
</dbReference>
<evidence type="ECO:0000313" key="6">
    <source>
        <dbReference type="Proteomes" id="UP000288361"/>
    </source>
</evidence>
<gene>
    <name evidence="5" type="ORF">CWI73_02370</name>
</gene>
<name>A0A432YWP2_9GAMM</name>
<dbReference type="Pfam" id="PF01784">
    <property type="entry name" value="DUF34_NIF3"/>
    <property type="match status" value="1"/>
</dbReference>
<comment type="caution">
    <text evidence="5">The sequence shown here is derived from an EMBL/GenBank/DDBJ whole genome shotgun (WGS) entry which is preliminary data.</text>
</comment>
<dbReference type="RefSeq" id="WP_126751372.1">
    <property type="nucleotide sequence ID" value="NZ_JBHUMT010000016.1"/>
</dbReference>
<dbReference type="GO" id="GO:0046872">
    <property type="term" value="F:metal ion binding"/>
    <property type="evidence" value="ECO:0007669"/>
    <property type="project" value="UniProtKB-KW"/>
</dbReference>
<dbReference type="SUPFAM" id="SSF102705">
    <property type="entry name" value="NIF3 (NGG1p interacting factor 3)-like"/>
    <property type="match status" value="1"/>
</dbReference>
<protein>
    <recommendedName>
        <fullName evidence="2">GTP cyclohydrolase 1 type 2 homolog</fullName>
    </recommendedName>
</protein>
<dbReference type="AlphaFoldDB" id="A0A432YWP2"/>
<feature type="binding site" evidence="4">
    <location>
        <position position="65"/>
    </location>
    <ligand>
        <name>a divalent metal cation</name>
        <dbReference type="ChEBI" id="CHEBI:60240"/>
        <label>1</label>
    </ligand>
</feature>
<feature type="binding site" evidence="4">
    <location>
        <position position="225"/>
    </location>
    <ligand>
        <name>a divalent metal cation</name>
        <dbReference type="ChEBI" id="CHEBI:60240"/>
        <label>1</label>
    </ligand>
</feature>
<comment type="similarity">
    <text evidence="1">Belongs to the GTP cyclohydrolase I type 2/NIF3 family.</text>
</comment>
<keyword evidence="3 4" id="KW-0479">Metal-binding</keyword>
<dbReference type="InterPro" id="IPR002678">
    <property type="entry name" value="DUF34/NIF3"/>
</dbReference>
<evidence type="ECO:0000256" key="3">
    <source>
        <dbReference type="ARBA" id="ARBA00022723"/>
    </source>
</evidence>
<evidence type="ECO:0000256" key="4">
    <source>
        <dbReference type="PIRSR" id="PIRSR602678-1"/>
    </source>
</evidence>